<protein>
    <submittedName>
        <fullName evidence="7">RNA polymerase sigma factor</fullName>
    </submittedName>
</protein>
<dbReference type="InterPro" id="IPR014284">
    <property type="entry name" value="RNA_pol_sigma-70_dom"/>
</dbReference>
<evidence type="ECO:0000256" key="3">
    <source>
        <dbReference type="ARBA" id="ARBA00023082"/>
    </source>
</evidence>
<dbReference type="InterPro" id="IPR013249">
    <property type="entry name" value="RNA_pol_sigma70_r4_t2"/>
</dbReference>
<evidence type="ECO:0000256" key="2">
    <source>
        <dbReference type="ARBA" id="ARBA00023015"/>
    </source>
</evidence>
<dbReference type="Pfam" id="PF04542">
    <property type="entry name" value="Sigma70_r2"/>
    <property type="match status" value="1"/>
</dbReference>
<dbReference type="NCBIfam" id="TIGR02937">
    <property type="entry name" value="sigma70-ECF"/>
    <property type="match status" value="1"/>
</dbReference>
<name>A0A3M0GCH1_9FLAO</name>
<accession>A0A3M0GCH1</accession>
<evidence type="ECO:0000256" key="1">
    <source>
        <dbReference type="ARBA" id="ARBA00010641"/>
    </source>
</evidence>
<dbReference type="InterPro" id="IPR013325">
    <property type="entry name" value="RNA_pol_sigma_r2"/>
</dbReference>
<evidence type="ECO:0000259" key="5">
    <source>
        <dbReference type="Pfam" id="PF04542"/>
    </source>
</evidence>
<dbReference type="InterPro" id="IPR039425">
    <property type="entry name" value="RNA_pol_sigma-70-like"/>
</dbReference>
<dbReference type="InterPro" id="IPR036388">
    <property type="entry name" value="WH-like_DNA-bd_sf"/>
</dbReference>
<proteinExistence type="inferred from homology"/>
<dbReference type="InterPro" id="IPR013324">
    <property type="entry name" value="RNA_pol_sigma_r3/r4-like"/>
</dbReference>
<keyword evidence="4" id="KW-0804">Transcription</keyword>
<comment type="caution">
    <text evidence="7">The sequence shown here is derived from an EMBL/GenBank/DDBJ whole genome shotgun (WGS) entry which is preliminary data.</text>
</comment>
<dbReference type="SUPFAM" id="SSF88946">
    <property type="entry name" value="Sigma2 domain of RNA polymerase sigma factors"/>
    <property type="match status" value="1"/>
</dbReference>
<dbReference type="GO" id="GO:0016987">
    <property type="term" value="F:sigma factor activity"/>
    <property type="evidence" value="ECO:0007669"/>
    <property type="project" value="UniProtKB-KW"/>
</dbReference>
<keyword evidence="2" id="KW-0805">Transcription regulation</keyword>
<dbReference type="Gene3D" id="1.10.1740.10">
    <property type="match status" value="1"/>
</dbReference>
<reference evidence="7 8" key="1">
    <citation type="submission" date="2018-10" db="EMBL/GenBank/DDBJ databases">
        <title>Dokdonia luteus sp. nov., isolated from sea water.</title>
        <authorList>
            <person name="Zhou L.Y."/>
            <person name="Du Z.J."/>
        </authorList>
    </citation>
    <scope>NUCLEOTIDE SEQUENCE [LARGE SCALE GENOMIC DNA]</scope>
    <source>
        <strain evidence="7 8">SH27</strain>
    </source>
</reference>
<evidence type="ECO:0000313" key="8">
    <source>
        <dbReference type="Proteomes" id="UP000281985"/>
    </source>
</evidence>
<dbReference type="PANTHER" id="PTHR43133:SF45">
    <property type="entry name" value="RNA POLYMERASE ECF-TYPE SIGMA FACTOR"/>
    <property type="match status" value="1"/>
</dbReference>
<dbReference type="Pfam" id="PF08281">
    <property type="entry name" value="Sigma70_r4_2"/>
    <property type="match status" value="1"/>
</dbReference>
<keyword evidence="3" id="KW-0731">Sigma factor</keyword>
<organism evidence="7 8">
    <name type="scientific">Dokdonia sinensis</name>
    <dbReference type="NCBI Taxonomy" id="2479847"/>
    <lineage>
        <taxon>Bacteria</taxon>
        <taxon>Pseudomonadati</taxon>
        <taxon>Bacteroidota</taxon>
        <taxon>Flavobacteriia</taxon>
        <taxon>Flavobacteriales</taxon>
        <taxon>Flavobacteriaceae</taxon>
        <taxon>Dokdonia</taxon>
    </lineage>
</organism>
<dbReference type="InterPro" id="IPR007627">
    <property type="entry name" value="RNA_pol_sigma70_r2"/>
</dbReference>
<feature type="domain" description="RNA polymerase sigma-70 region 2" evidence="5">
    <location>
        <begin position="13"/>
        <end position="80"/>
    </location>
</feature>
<dbReference type="AlphaFoldDB" id="A0A3M0GCH1"/>
<dbReference type="GO" id="GO:0003677">
    <property type="term" value="F:DNA binding"/>
    <property type="evidence" value="ECO:0007669"/>
    <property type="project" value="InterPro"/>
</dbReference>
<comment type="similarity">
    <text evidence="1">Belongs to the sigma-70 factor family. ECF subfamily.</text>
</comment>
<keyword evidence="8" id="KW-1185">Reference proteome</keyword>
<gene>
    <name evidence="7" type="ORF">EAX61_04470</name>
</gene>
<dbReference type="Gene3D" id="1.10.10.10">
    <property type="entry name" value="Winged helix-like DNA-binding domain superfamily/Winged helix DNA-binding domain"/>
    <property type="match status" value="1"/>
</dbReference>
<dbReference type="PANTHER" id="PTHR43133">
    <property type="entry name" value="RNA POLYMERASE ECF-TYPE SIGMA FACTO"/>
    <property type="match status" value="1"/>
</dbReference>
<dbReference type="EMBL" id="REFV01000003">
    <property type="protein sequence ID" value="RMB62841.1"/>
    <property type="molecule type" value="Genomic_DNA"/>
</dbReference>
<evidence type="ECO:0000259" key="6">
    <source>
        <dbReference type="Pfam" id="PF08281"/>
    </source>
</evidence>
<feature type="domain" description="RNA polymerase sigma factor 70 region 4 type 2" evidence="6">
    <location>
        <begin position="107"/>
        <end position="157"/>
    </location>
</feature>
<dbReference type="OrthoDB" id="9780326at2"/>
<dbReference type="GO" id="GO:0006352">
    <property type="term" value="P:DNA-templated transcription initiation"/>
    <property type="evidence" value="ECO:0007669"/>
    <property type="project" value="InterPro"/>
</dbReference>
<evidence type="ECO:0000256" key="4">
    <source>
        <dbReference type="ARBA" id="ARBA00023163"/>
    </source>
</evidence>
<dbReference type="Proteomes" id="UP000281985">
    <property type="component" value="Unassembled WGS sequence"/>
</dbReference>
<evidence type="ECO:0000313" key="7">
    <source>
        <dbReference type="EMBL" id="RMB62841.1"/>
    </source>
</evidence>
<sequence length="164" mass="19348">MHLNSKETRFTTLIKDNEGMIFKISRAYCDNTQDQKDLYQDIVFQLWKGFDSFRGDSKASTWMYRVALNTAFSFLRKEKRKGHKVQMDDLQIAYEAHDPILEERIKEMYNQIRALSDVEKGIMLLLLEGKKYEEIAEITGFTRTAIGTRISRIKEKLKKQLVKK</sequence>
<dbReference type="SUPFAM" id="SSF88659">
    <property type="entry name" value="Sigma3 and sigma4 domains of RNA polymerase sigma factors"/>
    <property type="match status" value="1"/>
</dbReference>